<evidence type="ECO:0000256" key="1">
    <source>
        <dbReference type="SAM" id="MobiDB-lite"/>
    </source>
</evidence>
<evidence type="ECO:0000313" key="2">
    <source>
        <dbReference type="EMBL" id="EXU97790.1"/>
    </source>
</evidence>
<dbReference type="Proteomes" id="UP000030151">
    <property type="component" value="Unassembled WGS sequence"/>
</dbReference>
<name>A0A0A1UR32_9HYPO</name>
<dbReference type="EMBL" id="JELW01000033">
    <property type="protein sequence ID" value="EXU97790.1"/>
    <property type="molecule type" value="Genomic_DNA"/>
</dbReference>
<dbReference type="HOGENOM" id="CLU_1103023_0_0_1"/>
<comment type="caution">
    <text evidence="2">The sequence shown here is derived from an EMBL/GenBank/DDBJ whole genome shotgun (WGS) entry which is preliminary data.</text>
</comment>
<dbReference type="AlphaFoldDB" id="A0A0A1UR32"/>
<organism evidence="2 3">
    <name type="scientific">Metarhizium robertsii</name>
    <dbReference type="NCBI Taxonomy" id="568076"/>
    <lineage>
        <taxon>Eukaryota</taxon>
        <taxon>Fungi</taxon>
        <taxon>Dikarya</taxon>
        <taxon>Ascomycota</taxon>
        <taxon>Pezizomycotina</taxon>
        <taxon>Sordariomycetes</taxon>
        <taxon>Hypocreomycetidae</taxon>
        <taxon>Hypocreales</taxon>
        <taxon>Clavicipitaceae</taxon>
        <taxon>Metarhizium</taxon>
    </lineage>
</organism>
<accession>A0A0A1UR32</accession>
<feature type="region of interest" description="Disordered" evidence="1">
    <location>
        <begin position="1"/>
        <end position="69"/>
    </location>
</feature>
<sequence length="252" mass="27326">MLQIGEPLDWPTGPQGGKDKRRGGVQETRLRRGSKVAARLVAPAPPRQALETPEEAAEAQECSERHKNVAGRAGQRYQLAVSPRRDPTAMATILRAWLRRQRSPGQVHDEQCWHGTRHVMHVHGRARQDAIDGSWLSSARGPGARRLASGAACWVEGAPKHARRPVVGARKVPGAIRHVGTRPPVRLALQGVNSSFPPSWPLAEAQVSSVVPCCVQVEYTPLSIGTRATLGLPASCVGPLNAISWQRGYALY</sequence>
<protein>
    <submittedName>
        <fullName evidence="2">Uncharacterized protein</fullName>
    </submittedName>
</protein>
<gene>
    <name evidence="2" type="ORF">X797_009175</name>
</gene>
<feature type="compositionally biased region" description="Low complexity" evidence="1">
    <location>
        <begin position="36"/>
        <end position="50"/>
    </location>
</feature>
<evidence type="ECO:0000313" key="3">
    <source>
        <dbReference type="Proteomes" id="UP000030151"/>
    </source>
</evidence>
<reference evidence="2 3" key="1">
    <citation type="submission" date="2014-02" db="EMBL/GenBank/DDBJ databases">
        <title>The genome sequence of the entomopathogenic fungus Metarhizium robertsii ARSEF 2575.</title>
        <authorList>
            <person name="Giuliano Garisto Donzelli B."/>
            <person name="Roe B.A."/>
            <person name="Macmil S.L."/>
            <person name="Krasnoff S.B."/>
            <person name="Gibson D.M."/>
        </authorList>
    </citation>
    <scope>NUCLEOTIDE SEQUENCE [LARGE SCALE GENOMIC DNA]</scope>
    <source>
        <strain evidence="2 3">ARSEF 2575</strain>
    </source>
</reference>
<proteinExistence type="predicted"/>